<comment type="function">
    <text evidence="3">Hydrolase that can remove conjugated ubiquitin from proteins and may therefore play an important regulatory role at the level of protein turnover by preventing degradation.</text>
</comment>
<keyword evidence="3" id="KW-0833">Ubl conjugation pathway</keyword>
<dbReference type="SUPFAM" id="SSF54001">
    <property type="entry name" value="Cysteine proteinases"/>
    <property type="match status" value="1"/>
</dbReference>
<keyword evidence="3" id="KW-0963">Cytoplasm</keyword>
<dbReference type="CDD" id="cd22744">
    <property type="entry name" value="OTU"/>
    <property type="match status" value="1"/>
</dbReference>
<comment type="catalytic activity">
    <reaction evidence="1 3">
        <text>Thiol-dependent hydrolysis of ester, thioester, amide, peptide and isopeptide bonds formed by the C-terminal Gly of ubiquitin (a 76-residue protein attached to proteins as an intracellular targeting signal).</text>
        <dbReference type="EC" id="3.4.19.12"/>
    </reaction>
</comment>
<feature type="domain" description="OTU" evidence="5">
    <location>
        <begin position="34"/>
        <end position="243"/>
    </location>
</feature>
<dbReference type="InterPro" id="IPR003323">
    <property type="entry name" value="OTU_dom"/>
</dbReference>
<dbReference type="GO" id="GO:0016579">
    <property type="term" value="P:protein deubiquitination"/>
    <property type="evidence" value="ECO:0007669"/>
    <property type="project" value="TreeGrafter"/>
</dbReference>
<keyword evidence="2 3" id="KW-0378">Hydrolase</keyword>
<evidence type="ECO:0000256" key="1">
    <source>
        <dbReference type="ARBA" id="ARBA00000707"/>
    </source>
</evidence>
<dbReference type="InterPro" id="IPR038765">
    <property type="entry name" value="Papain-like_cys_pep_sf"/>
</dbReference>
<feature type="signal peptide" evidence="4">
    <location>
        <begin position="1"/>
        <end position="18"/>
    </location>
</feature>
<evidence type="ECO:0000256" key="3">
    <source>
        <dbReference type="RuleBase" id="RU367104"/>
    </source>
</evidence>
<dbReference type="EMBL" id="MIGC01000900">
    <property type="protein sequence ID" value="PHJ23988.1"/>
    <property type="molecule type" value="Genomic_DNA"/>
</dbReference>
<dbReference type="VEuPathDB" id="ToxoDB:CSUI_002157"/>
<dbReference type="PANTHER" id="PTHR13312:SF0">
    <property type="entry name" value="UBIQUITIN THIOESTERASE OTU1"/>
    <property type="match status" value="1"/>
</dbReference>
<dbReference type="OrthoDB" id="329211at2759"/>
<dbReference type="GO" id="GO:0036503">
    <property type="term" value="P:ERAD pathway"/>
    <property type="evidence" value="ECO:0007669"/>
    <property type="project" value="TreeGrafter"/>
</dbReference>
<dbReference type="RefSeq" id="XP_067925662.1">
    <property type="nucleotide sequence ID" value="XM_068062359.1"/>
</dbReference>
<keyword evidence="3" id="KW-0788">Thiol protease</keyword>
<dbReference type="GO" id="GO:0004843">
    <property type="term" value="F:cysteine-type deubiquitinase activity"/>
    <property type="evidence" value="ECO:0007669"/>
    <property type="project" value="UniProtKB-UniRule"/>
</dbReference>
<sequence>MGFLSALLLLAALQGCAGLALKPMCPSLQQCGRQQARQVPGAGNCLFISLAASLWWNSFGIHPDLQDHAFLDMVHSIRQTAVDTLQDPQVPTLLLEGTEEISRSRLVHLAAYEYNISPRAYCDRMRLPNTWGGGPEIVALSHALGRVIVVYEIDEQAVGSQTTSRQAADHHPLWSYLSGRSVPEPSSTAALNPALKVVACFGFPRNTAHQPLHILFTNSLACSTAGRPGSGQRADHFLPLFPCLV</sequence>
<dbReference type="Pfam" id="PF02338">
    <property type="entry name" value="OTU"/>
    <property type="match status" value="1"/>
</dbReference>
<keyword evidence="7" id="KW-1185">Reference proteome</keyword>
<dbReference type="GeneID" id="94425570"/>
<dbReference type="Gene3D" id="3.90.70.80">
    <property type="match status" value="1"/>
</dbReference>
<feature type="chain" id="PRO_5012880566" description="Ubiquitin thioesterase OTU" evidence="4">
    <location>
        <begin position="19"/>
        <end position="245"/>
    </location>
</feature>
<evidence type="ECO:0000313" key="6">
    <source>
        <dbReference type="EMBL" id="PHJ23988.1"/>
    </source>
</evidence>
<proteinExistence type="predicted"/>
<comment type="caution">
    <text evidence="6">The sequence shown here is derived from an EMBL/GenBank/DDBJ whole genome shotgun (WGS) entry which is preliminary data.</text>
</comment>
<evidence type="ECO:0000256" key="2">
    <source>
        <dbReference type="ARBA" id="ARBA00022801"/>
    </source>
</evidence>
<organism evidence="6 7">
    <name type="scientific">Cystoisospora suis</name>
    <dbReference type="NCBI Taxonomy" id="483139"/>
    <lineage>
        <taxon>Eukaryota</taxon>
        <taxon>Sar</taxon>
        <taxon>Alveolata</taxon>
        <taxon>Apicomplexa</taxon>
        <taxon>Conoidasida</taxon>
        <taxon>Coccidia</taxon>
        <taxon>Eucoccidiorida</taxon>
        <taxon>Eimeriorina</taxon>
        <taxon>Sarcocystidae</taxon>
        <taxon>Cystoisospora</taxon>
    </lineage>
</organism>
<dbReference type="GO" id="GO:0005634">
    <property type="term" value="C:nucleus"/>
    <property type="evidence" value="ECO:0007669"/>
    <property type="project" value="TreeGrafter"/>
</dbReference>
<evidence type="ECO:0000256" key="4">
    <source>
        <dbReference type="SAM" id="SignalP"/>
    </source>
</evidence>
<accession>A0A2C6L965</accession>
<gene>
    <name evidence="6" type="ORF">CSUI_002157</name>
</gene>
<dbReference type="PANTHER" id="PTHR13312">
    <property type="entry name" value="HIV-INDUCED PROTEIN-7-LIKE PROTEASE"/>
    <property type="match status" value="1"/>
</dbReference>
<dbReference type="EC" id="3.4.19.12" evidence="3"/>
<evidence type="ECO:0000259" key="5">
    <source>
        <dbReference type="PROSITE" id="PS50802"/>
    </source>
</evidence>
<reference evidence="6 7" key="1">
    <citation type="journal article" date="2017" name="Int. J. Parasitol.">
        <title>The genome of the protozoan parasite Cystoisospora suis and a reverse vaccinology approach to identify vaccine candidates.</title>
        <authorList>
            <person name="Palmieri N."/>
            <person name="Shrestha A."/>
            <person name="Ruttkowski B."/>
            <person name="Beck T."/>
            <person name="Vogl C."/>
            <person name="Tomley F."/>
            <person name="Blake D.P."/>
            <person name="Joachim A."/>
        </authorList>
    </citation>
    <scope>NUCLEOTIDE SEQUENCE [LARGE SCALE GENOMIC DNA]</scope>
    <source>
        <strain evidence="6 7">Wien I</strain>
    </source>
</reference>
<keyword evidence="4" id="KW-0732">Signal</keyword>
<dbReference type="AlphaFoldDB" id="A0A2C6L965"/>
<dbReference type="PROSITE" id="PS50802">
    <property type="entry name" value="OTU"/>
    <property type="match status" value="1"/>
</dbReference>
<keyword evidence="6" id="KW-0645">Protease</keyword>
<dbReference type="GO" id="GO:0005829">
    <property type="term" value="C:cytosol"/>
    <property type="evidence" value="ECO:0007669"/>
    <property type="project" value="TreeGrafter"/>
</dbReference>
<evidence type="ECO:0000313" key="7">
    <source>
        <dbReference type="Proteomes" id="UP000221165"/>
    </source>
</evidence>
<dbReference type="Proteomes" id="UP000221165">
    <property type="component" value="Unassembled WGS sequence"/>
</dbReference>
<comment type="subcellular location">
    <subcellularLocation>
        <location evidence="3">Cytoplasm</location>
    </subcellularLocation>
</comment>
<dbReference type="GO" id="GO:0030968">
    <property type="term" value="P:endoplasmic reticulum unfolded protein response"/>
    <property type="evidence" value="ECO:0007669"/>
    <property type="project" value="TreeGrafter"/>
</dbReference>
<protein>
    <recommendedName>
        <fullName evidence="3">Ubiquitin thioesterase OTU</fullName>
        <ecNumber evidence="3">3.4.19.12</ecNumber>
    </recommendedName>
</protein>
<name>A0A2C6L965_9APIC</name>